<dbReference type="EMBL" id="DACSUM010000145">
    <property type="protein sequence ID" value="HAT3585226.1"/>
    <property type="molecule type" value="Genomic_DNA"/>
</dbReference>
<evidence type="ECO:0000259" key="10">
    <source>
        <dbReference type="Pfam" id="PF25885"/>
    </source>
</evidence>
<sequence length="396" mass="43140">MQNSSAQSSAQPERAPSKRKRNFAILLVLLVLIAAGCLAWYFLYARYYETTDDAYVNANLVTLTPQIAGTVTQVAVDEGDYVAKGQPLVLLDPSDTQIALQQAEANLASTVRQVRGLYSTADNYRAQVAAKKVALQTAQNDFARRQKIFATGAIAAEDMSHYRDAVATAQSDLAAAQQALSTNLAMVDDTVIDSHPEIKSAVATLRQRYLDNARSTIVAPVSGFVAKRAVQLGMRVDSGTTLMSIVPLDQVWVDANFKESQMNTMRLGQKVVLTADLYGDKVEYQGTIESLGIGTGSAFSLLPAQNASGNWIKIVQRLPVRIALDPHDMEKHPLRVGLSMFAKVDIRDTEGHLLPQKTVDAPRFTTDVYQNALDKADQMVAKILHDNSQAVAANSR</sequence>
<dbReference type="FunFam" id="2.40.30.170:FF:000003">
    <property type="entry name" value="Multidrug resistance protein A"/>
    <property type="match status" value="1"/>
</dbReference>
<evidence type="ECO:0000313" key="14">
    <source>
        <dbReference type="Proteomes" id="UP000867740"/>
    </source>
</evidence>
<comment type="similarity">
    <text evidence="2">Belongs to the membrane fusion protein (MFP) (TC 8.A.1) family.</text>
</comment>
<proteinExistence type="inferred from homology"/>
<dbReference type="InterPro" id="IPR050739">
    <property type="entry name" value="MFP"/>
</dbReference>
<name>A0A8H9PM22_KLUIN</name>
<organism evidence="13 14">
    <name type="scientific">Kluyvera intermedia</name>
    <name type="common">Enterobacter intermedius</name>
    <dbReference type="NCBI Taxonomy" id="61648"/>
    <lineage>
        <taxon>Bacteria</taxon>
        <taxon>Pseudomonadati</taxon>
        <taxon>Pseudomonadota</taxon>
        <taxon>Gammaproteobacteria</taxon>
        <taxon>Enterobacterales</taxon>
        <taxon>Enterobacteriaceae</taxon>
        <taxon>Kluyvera</taxon>
    </lineage>
</organism>
<keyword evidence="6 9" id="KW-0812">Transmembrane</keyword>
<evidence type="ECO:0000256" key="3">
    <source>
        <dbReference type="ARBA" id="ARBA00022448"/>
    </source>
</evidence>
<dbReference type="AlphaFoldDB" id="A0A8H9PM22"/>
<dbReference type="InterPro" id="IPR058633">
    <property type="entry name" value="EmrA/FarA_HH"/>
</dbReference>
<accession>A0A8H9PM22</accession>
<feature type="domain" description="Multidrug export protein EmrA/FarA alpha-helical hairpin" evidence="10">
    <location>
        <begin position="95"/>
        <end position="214"/>
    </location>
</feature>
<reference evidence="13" key="2">
    <citation type="submission" date="2020-10" db="EMBL/GenBank/DDBJ databases">
        <authorList>
            <consortium name="NCBI Pathogen Detection Project"/>
        </authorList>
    </citation>
    <scope>NUCLEOTIDE SEQUENCE</scope>
    <source>
        <strain evidence="13">CAVp300</strain>
    </source>
</reference>
<dbReference type="Proteomes" id="UP000867740">
    <property type="component" value="Unassembled WGS sequence"/>
</dbReference>
<evidence type="ECO:0000256" key="2">
    <source>
        <dbReference type="ARBA" id="ARBA00009477"/>
    </source>
</evidence>
<keyword evidence="7 9" id="KW-1133">Transmembrane helix</keyword>
<protein>
    <submittedName>
        <fullName evidence="13">HlyD family efflux transporter periplasmic adaptor subunit</fullName>
    </submittedName>
</protein>
<evidence type="ECO:0000256" key="6">
    <source>
        <dbReference type="ARBA" id="ARBA00022692"/>
    </source>
</evidence>
<comment type="caution">
    <text evidence="13">The sequence shown here is derived from an EMBL/GenBank/DDBJ whole genome shotgun (WGS) entry which is preliminary data.</text>
</comment>
<dbReference type="Pfam" id="PF25963">
    <property type="entry name" value="Beta-barrel_AAEA"/>
    <property type="match status" value="1"/>
</dbReference>
<dbReference type="Gene3D" id="2.40.30.170">
    <property type="match status" value="1"/>
</dbReference>
<dbReference type="PANTHER" id="PTHR30386">
    <property type="entry name" value="MEMBRANE FUSION SUBUNIT OF EMRAB-TOLC MULTIDRUG EFFLUX PUMP"/>
    <property type="match status" value="1"/>
</dbReference>
<evidence type="ECO:0000256" key="1">
    <source>
        <dbReference type="ARBA" id="ARBA00004383"/>
    </source>
</evidence>
<gene>
    <name evidence="12" type="ORF">I8531_001084</name>
    <name evidence="13" type="ORF">I8531_005654</name>
</gene>
<comment type="subcellular location">
    <subcellularLocation>
        <location evidence="1">Cell inner membrane</location>
        <topology evidence="1">Single-pass membrane protein</topology>
        <orientation evidence="1">Periplasmic side</orientation>
    </subcellularLocation>
</comment>
<dbReference type="EMBL" id="DACSUM010000006">
    <property type="protein sequence ID" value="HAT3580822.1"/>
    <property type="molecule type" value="Genomic_DNA"/>
</dbReference>
<dbReference type="InterPro" id="IPR058634">
    <property type="entry name" value="AaeA-lik-b-barrel"/>
</dbReference>
<evidence type="ECO:0000256" key="9">
    <source>
        <dbReference type="SAM" id="Phobius"/>
    </source>
</evidence>
<evidence type="ECO:0000256" key="5">
    <source>
        <dbReference type="ARBA" id="ARBA00022519"/>
    </source>
</evidence>
<evidence type="ECO:0000313" key="13">
    <source>
        <dbReference type="EMBL" id="HAT3585226.1"/>
    </source>
</evidence>
<evidence type="ECO:0000256" key="8">
    <source>
        <dbReference type="ARBA" id="ARBA00023136"/>
    </source>
</evidence>
<dbReference type="Gene3D" id="1.10.287.470">
    <property type="entry name" value="Helix hairpin bin"/>
    <property type="match status" value="1"/>
</dbReference>
<evidence type="ECO:0000256" key="7">
    <source>
        <dbReference type="ARBA" id="ARBA00022989"/>
    </source>
</evidence>
<evidence type="ECO:0000259" key="11">
    <source>
        <dbReference type="Pfam" id="PF25963"/>
    </source>
</evidence>
<dbReference type="GO" id="GO:0046677">
    <property type="term" value="P:response to antibiotic"/>
    <property type="evidence" value="ECO:0007669"/>
    <property type="project" value="UniProtKB-ARBA"/>
</dbReference>
<keyword evidence="8 9" id="KW-0472">Membrane</keyword>
<feature type="domain" description="p-hydroxybenzoic acid efflux pump subunit AaeA-like beta-barrel" evidence="11">
    <location>
        <begin position="252"/>
        <end position="331"/>
    </location>
</feature>
<dbReference type="SUPFAM" id="SSF111369">
    <property type="entry name" value="HlyD-like secretion proteins"/>
    <property type="match status" value="2"/>
</dbReference>
<keyword evidence="3" id="KW-0813">Transport</keyword>
<evidence type="ECO:0000256" key="4">
    <source>
        <dbReference type="ARBA" id="ARBA00022475"/>
    </source>
</evidence>
<dbReference type="Pfam" id="PF25885">
    <property type="entry name" value="HH_EMRA"/>
    <property type="match status" value="1"/>
</dbReference>
<reference evidence="13" key="1">
    <citation type="journal article" date="2018" name="Genome Biol.">
        <title>SKESA: strategic k-mer extension for scrupulous assemblies.</title>
        <authorList>
            <person name="Souvorov A."/>
            <person name="Agarwala R."/>
            <person name="Lipman D.J."/>
        </authorList>
    </citation>
    <scope>NUCLEOTIDE SEQUENCE</scope>
    <source>
        <strain evidence="13">CAVp300</strain>
    </source>
</reference>
<keyword evidence="4" id="KW-1003">Cell membrane</keyword>
<keyword evidence="5" id="KW-0997">Cell inner membrane</keyword>
<dbReference type="Gene3D" id="2.40.50.100">
    <property type="match status" value="1"/>
</dbReference>
<dbReference type="GO" id="GO:0005886">
    <property type="term" value="C:plasma membrane"/>
    <property type="evidence" value="ECO:0007669"/>
    <property type="project" value="UniProtKB-SubCell"/>
</dbReference>
<dbReference type="GO" id="GO:1990961">
    <property type="term" value="P:xenobiotic detoxification by transmembrane export across the plasma membrane"/>
    <property type="evidence" value="ECO:0007669"/>
    <property type="project" value="UniProtKB-ARBA"/>
</dbReference>
<evidence type="ECO:0000313" key="12">
    <source>
        <dbReference type="EMBL" id="HAT3580822.1"/>
    </source>
</evidence>
<dbReference type="GO" id="GO:0015721">
    <property type="term" value="P:bile acid and bile salt transport"/>
    <property type="evidence" value="ECO:0007669"/>
    <property type="project" value="UniProtKB-ARBA"/>
</dbReference>
<feature type="transmembrane region" description="Helical" evidence="9">
    <location>
        <begin position="23"/>
        <end position="43"/>
    </location>
</feature>
<dbReference type="RefSeq" id="WP_047370754.1">
    <property type="nucleotide sequence ID" value="NZ_CABMNU010000005.1"/>
</dbReference>
<dbReference type="PANTHER" id="PTHR30386:SF19">
    <property type="entry name" value="MULTIDRUG EXPORT PROTEIN EMRA-RELATED"/>
    <property type="match status" value="1"/>
</dbReference>